<evidence type="ECO:0008006" key="5">
    <source>
        <dbReference type="Google" id="ProtNLM"/>
    </source>
</evidence>
<accession>A0A2Z6SLX1</accession>
<sequence length="491" mass="57042">MDEISVSDQTSGSIAIRITQDDHNDHNDPQILQLSQNLLEILDENKYYDIVIEVGNDPQIKKFRAHTLILNYRSPYFHEILSTDEKKNNESLSHIKLPNISPEIFQIILRYIYGGRLYLGDCNNSRDTIKILVAANELKLKGLVNHLQSSLIENNANWLEQNFNFVYQTSFEDDSFSELRKYCNDLLSKEPDKLFNSLSFTSISENVLISLIQSDNIRMRETQVWEYVLKWSFAQNPDLPSDLTKFSKNDFITLKNTLQYCIPFIRFYNFTSKEFSDKVLPYKKILPKELYMDLLITFLNLSPNARSGGKLKPRTELIDSNIITSQHVELISKWVDRLDITDKSASSYKFILMLRESRDEPFVSKFHEVCNNQCRTVTIAKVKGRDKILGGYNPVEWKSDGGYSSSKDSFIFSFEGSSTENYILSRVVNEDAAIWNGRDYGPYFGSYDLSFYGSSYNFSRRRVYEKPIIDTEDLFSVEECEIFQITKNNID</sequence>
<dbReference type="PROSITE" id="PS50097">
    <property type="entry name" value="BTB"/>
    <property type="match status" value="1"/>
</dbReference>
<keyword evidence="4" id="KW-1185">Reference proteome</keyword>
<dbReference type="CDD" id="cd18186">
    <property type="entry name" value="BTB_POZ_ZBTB_KLHL-like"/>
    <property type="match status" value="1"/>
</dbReference>
<comment type="caution">
    <text evidence="3">The sequence shown here is derived from an EMBL/GenBank/DDBJ whole genome shotgun (WGS) entry which is preliminary data.</text>
</comment>
<dbReference type="Pfam" id="PF07534">
    <property type="entry name" value="TLD"/>
    <property type="match status" value="1"/>
</dbReference>
<name>A0A2Z6SLX1_9GLOM</name>
<reference evidence="3 4" key="1">
    <citation type="submission" date="2017-11" db="EMBL/GenBank/DDBJ databases">
        <title>The genome of Rhizophagus clarus HR1 reveals common genetic basis of auxotrophy among arbuscular mycorrhizal fungi.</title>
        <authorList>
            <person name="Kobayashi Y."/>
        </authorList>
    </citation>
    <scope>NUCLEOTIDE SEQUENCE [LARGE SCALE GENOMIC DNA]</scope>
    <source>
        <strain evidence="3 4">HR1</strain>
    </source>
</reference>
<dbReference type="InterPro" id="IPR000210">
    <property type="entry name" value="BTB/POZ_dom"/>
</dbReference>
<evidence type="ECO:0000259" key="2">
    <source>
        <dbReference type="PROSITE" id="PS51886"/>
    </source>
</evidence>
<dbReference type="InterPro" id="IPR011705">
    <property type="entry name" value="BACK"/>
</dbReference>
<feature type="domain" description="TLDc" evidence="2">
    <location>
        <begin position="321"/>
        <end position="486"/>
    </location>
</feature>
<dbReference type="SUPFAM" id="SSF54695">
    <property type="entry name" value="POZ domain"/>
    <property type="match status" value="1"/>
</dbReference>
<dbReference type="EMBL" id="BEXD01004170">
    <property type="protein sequence ID" value="GBC07789.1"/>
    <property type="molecule type" value="Genomic_DNA"/>
</dbReference>
<proteinExistence type="predicted"/>
<evidence type="ECO:0000259" key="1">
    <source>
        <dbReference type="PROSITE" id="PS50097"/>
    </source>
</evidence>
<dbReference type="SMART" id="SM00225">
    <property type="entry name" value="BTB"/>
    <property type="match status" value="1"/>
</dbReference>
<dbReference type="PANTHER" id="PTHR24410">
    <property type="entry name" value="HL07962P-RELATED"/>
    <property type="match status" value="1"/>
</dbReference>
<gene>
    <name evidence="3" type="ORF">RclHR1_00770002</name>
</gene>
<dbReference type="Pfam" id="PF00651">
    <property type="entry name" value="BTB"/>
    <property type="match status" value="1"/>
</dbReference>
<protein>
    <recommendedName>
        <fullName evidence="5">BTB domain-containing protein</fullName>
    </recommendedName>
</protein>
<dbReference type="PANTHER" id="PTHR24410:SF23">
    <property type="entry name" value="BTB DOMAIN-CONTAINING PROTEIN-RELATED"/>
    <property type="match status" value="1"/>
</dbReference>
<organism evidence="3 4">
    <name type="scientific">Rhizophagus clarus</name>
    <dbReference type="NCBI Taxonomy" id="94130"/>
    <lineage>
        <taxon>Eukaryota</taxon>
        <taxon>Fungi</taxon>
        <taxon>Fungi incertae sedis</taxon>
        <taxon>Mucoromycota</taxon>
        <taxon>Glomeromycotina</taxon>
        <taxon>Glomeromycetes</taxon>
        <taxon>Glomerales</taxon>
        <taxon>Glomeraceae</taxon>
        <taxon>Rhizophagus</taxon>
    </lineage>
</organism>
<dbReference type="InterPro" id="IPR011333">
    <property type="entry name" value="SKP1/BTB/POZ_sf"/>
</dbReference>
<dbReference type="Gene3D" id="1.25.40.420">
    <property type="match status" value="1"/>
</dbReference>
<dbReference type="PROSITE" id="PS51886">
    <property type="entry name" value="TLDC"/>
    <property type="match status" value="1"/>
</dbReference>
<dbReference type="Gene3D" id="3.30.710.10">
    <property type="entry name" value="Potassium Channel Kv1.1, Chain A"/>
    <property type="match status" value="1"/>
</dbReference>
<evidence type="ECO:0000313" key="3">
    <source>
        <dbReference type="EMBL" id="GBC07789.1"/>
    </source>
</evidence>
<dbReference type="Pfam" id="PF07707">
    <property type="entry name" value="BACK"/>
    <property type="match status" value="1"/>
</dbReference>
<dbReference type="InterPro" id="IPR006571">
    <property type="entry name" value="TLDc_dom"/>
</dbReference>
<dbReference type="Proteomes" id="UP000247702">
    <property type="component" value="Unassembled WGS sequence"/>
</dbReference>
<dbReference type="InterPro" id="IPR051481">
    <property type="entry name" value="BTB-POZ/Galectin-3-binding"/>
</dbReference>
<evidence type="ECO:0000313" key="4">
    <source>
        <dbReference type="Proteomes" id="UP000247702"/>
    </source>
</evidence>
<feature type="domain" description="BTB" evidence="1">
    <location>
        <begin position="48"/>
        <end position="121"/>
    </location>
</feature>
<dbReference type="AlphaFoldDB" id="A0A2Z6SLX1"/>